<name>A0A8H3M9U3_9GLOM</name>
<proteinExistence type="predicted"/>
<dbReference type="EMBL" id="BLAL01000285">
    <property type="protein sequence ID" value="GET00377.1"/>
    <property type="molecule type" value="Genomic_DNA"/>
</dbReference>
<dbReference type="Proteomes" id="UP000615446">
    <property type="component" value="Unassembled WGS sequence"/>
</dbReference>
<accession>A0A8H3M9U3</accession>
<comment type="caution">
    <text evidence="1">The sequence shown here is derived from an EMBL/GenBank/DDBJ whole genome shotgun (WGS) entry which is preliminary data.</text>
</comment>
<organism evidence="1 2">
    <name type="scientific">Rhizophagus clarus</name>
    <dbReference type="NCBI Taxonomy" id="94130"/>
    <lineage>
        <taxon>Eukaryota</taxon>
        <taxon>Fungi</taxon>
        <taxon>Fungi incertae sedis</taxon>
        <taxon>Mucoromycota</taxon>
        <taxon>Glomeromycotina</taxon>
        <taxon>Glomeromycetes</taxon>
        <taxon>Glomerales</taxon>
        <taxon>Glomeraceae</taxon>
        <taxon>Rhizophagus</taxon>
    </lineage>
</organism>
<evidence type="ECO:0000313" key="1">
    <source>
        <dbReference type="EMBL" id="GET00377.1"/>
    </source>
</evidence>
<reference evidence="1" key="1">
    <citation type="submission" date="2019-10" db="EMBL/GenBank/DDBJ databases">
        <title>Conservation and host-specific expression of non-tandemly repeated heterogenous ribosome RNA gene in arbuscular mycorrhizal fungi.</title>
        <authorList>
            <person name="Maeda T."/>
            <person name="Kobayashi Y."/>
            <person name="Nakagawa T."/>
            <person name="Ezawa T."/>
            <person name="Yamaguchi K."/>
            <person name="Bino T."/>
            <person name="Nishimoto Y."/>
            <person name="Shigenobu S."/>
            <person name="Kawaguchi M."/>
        </authorList>
    </citation>
    <scope>NUCLEOTIDE SEQUENCE</scope>
    <source>
        <strain evidence="1">HR1</strain>
    </source>
</reference>
<dbReference type="AlphaFoldDB" id="A0A8H3M9U3"/>
<protein>
    <submittedName>
        <fullName evidence="1">Uncharacterized protein</fullName>
    </submittedName>
</protein>
<gene>
    <name evidence="1" type="ORF">RCL2_002683200</name>
</gene>
<sequence length="68" mass="8282">MFSYALFNLVYRKLKINQTREINKPDQRNEKYKLAEIPINKLTTRLRNCQRNATQLSLKLWINQDLRD</sequence>
<evidence type="ECO:0000313" key="2">
    <source>
        <dbReference type="Proteomes" id="UP000615446"/>
    </source>
</evidence>